<feature type="transmembrane region" description="Helical" evidence="1">
    <location>
        <begin position="40"/>
        <end position="62"/>
    </location>
</feature>
<accession>A0A5B2WJC8</accession>
<dbReference type="InterPro" id="IPR011043">
    <property type="entry name" value="Gal_Oxase/kelch_b-propeller"/>
</dbReference>
<reference evidence="2 3" key="2">
    <citation type="submission" date="2019-09" db="EMBL/GenBank/DDBJ databases">
        <authorList>
            <person name="Jin C."/>
        </authorList>
    </citation>
    <scope>NUCLEOTIDE SEQUENCE [LARGE SCALE GENOMIC DNA]</scope>
    <source>
        <strain evidence="2 3">AN110305</strain>
    </source>
</reference>
<organism evidence="2 3">
    <name type="scientific">Solihabitans fulvus</name>
    <dbReference type="NCBI Taxonomy" id="1892852"/>
    <lineage>
        <taxon>Bacteria</taxon>
        <taxon>Bacillati</taxon>
        <taxon>Actinomycetota</taxon>
        <taxon>Actinomycetes</taxon>
        <taxon>Pseudonocardiales</taxon>
        <taxon>Pseudonocardiaceae</taxon>
        <taxon>Solihabitans</taxon>
    </lineage>
</organism>
<dbReference type="RefSeq" id="WP_149854985.1">
    <property type="nucleotide sequence ID" value="NZ_VUOB01000093.1"/>
</dbReference>
<name>A0A5B2WJC8_9PSEU</name>
<dbReference type="AlphaFoldDB" id="A0A5B2WJC8"/>
<sequence length="424" mass="44774">MHKDEVAVDLSRLVDNEFTPHVDLDDVIATSVRRKRRRRAITGTALGTVGLVAGLLIATTIVGRHQQTEVGAAAKAGWTVVDTSKYGQTIVPTSGRGIAAVSASDVWTLGTRNKGDDATVALHWDGHRLSEFELPHGQYFALAAVSSNDVWAVGGNPPVAGTFPDSLIAHWDGHQWSQVPSPRMPAGAHMAGLLGVAAVSSNDVWAVGSIMTDAALVSFAVHWDGTQWRLSDVPSSAGGGIFAISARATNDVWAAAGTGVGKYWTVQKLLHWNGQTWSTVPSPWASAPNFLDAVRGIVAVGANEVWIYGDKLNEPDRALSAARWDGGQWREVPIPDAQPGSDGVQTTVDGRGGLVLGLAMRRNGGAIDHWSGGRWLAAPALDTSVSVAGLAMVPGTDTLWVLGNQRLEDGSPGPLYLAFRSLSK</sequence>
<dbReference type="Proteomes" id="UP000323454">
    <property type="component" value="Unassembled WGS sequence"/>
</dbReference>
<keyword evidence="1" id="KW-0472">Membrane</keyword>
<comment type="caution">
    <text evidence="2">The sequence shown here is derived from an EMBL/GenBank/DDBJ whole genome shotgun (WGS) entry which is preliminary data.</text>
</comment>
<evidence type="ECO:0000313" key="2">
    <source>
        <dbReference type="EMBL" id="KAA2250167.1"/>
    </source>
</evidence>
<proteinExistence type="predicted"/>
<dbReference type="SUPFAM" id="SSF50965">
    <property type="entry name" value="Galactose oxidase, central domain"/>
    <property type="match status" value="1"/>
</dbReference>
<evidence type="ECO:0000313" key="3">
    <source>
        <dbReference type="Proteomes" id="UP000323454"/>
    </source>
</evidence>
<gene>
    <name evidence="2" type="ORF">F0L68_39170</name>
</gene>
<evidence type="ECO:0000256" key="1">
    <source>
        <dbReference type="SAM" id="Phobius"/>
    </source>
</evidence>
<keyword evidence="1" id="KW-1133">Transmembrane helix</keyword>
<dbReference type="OrthoDB" id="3454650at2"/>
<keyword evidence="3" id="KW-1185">Reference proteome</keyword>
<keyword evidence="1" id="KW-0812">Transmembrane</keyword>
<protein>
    <submittedName>
        <fullName evidence="2">Uncharacterized protein</fullName>
    </submittedName>
</protein>
<dbReference type="EMBL" id="VUOB01000093">
    <property type="protein sequence ID" value="KAA2250167.1"/>
    <property type="molecule type" value="Genomic_DNA"/>
</dbReference>
<reference evidence="2 3" key="1">
    <citation type="submission" date="2019-09" db="EMBL/GenBank/DDBJ databases">
        <title>Goodfellowia gen. nov., a new genus of the Pseudonocardineae related to Actinoalloteichus, containing Goodfellowia coeruleoviolacea gen. nov., comb. nov. gen. nov., comb. nov.</title>
        <authorList>
            <person name="Labeda D."/>
        </authorList>
    </citation>
    <scope>NUCLEOTIDE SEQUENCE [LARGE SCALE GENOMIC DNA]</scope>
    <source>
        <strain evidence="2 3">AN110305</strain>
    </source>
</reference>